<evidence type="ECO:0000313" key="2">
    <source>
        <dbReference type="Proteomes" id="UP000658127"/>
    </source>
</evidence>
<evidence type="ECO:0000313" key="1">
    <source>
        <dbReference type="EMBL" id="GGN96975.1"/>
    </source>
</evidence>
<reference evidence="2" key="1">
    <citation type="journal article" date="2019" name="Int. J. Syst. Evol. Microbiol.">
        <title>The Global Catalogue of Microorganisms (GCM) 10K type strain sequencing project: providing services to taxonomists for standard genome sequencing and annotation.</title>
        <authorList>
            <consortium name="The Broad Institute Genomics Platform"/>
            <consortium name="The Broad Institute Genome Sequencing Center for Infectious Disease"/>
            <person name="Wu L."/>
            <person name="Ma J."/>
        </authorList>
    </citation>
    <scope>NUCLEOTIDE SEQUENCE [LARGE SCALE GENOMIC DNA]</scope>
    <source>
        <strain evidence="2">CGMCC 4.7329</strain>
    </source>
</reference>
<accession>A0ABQ2KYE3</accession>
<keyword evidence="2" id="KW-1185">Reference proteome</keyword>
<dbReference type="RefSeq" id="WP_189034071.1">
    <property type="nucleotide sequence ID" value="NZ_BMNE01000010.1"/>
</dbReference>
<name>A0ABQ2KYE3_9NOCA</name>
<sequence>MAEAFRQAGDQDETQLFIELVYHGLGRTKAGTTWKELMDADLSFFRGPPPSR</sequence>
<gene>
    <name evidence="1" type="ORF">GCM10011610_62510</name>
</gene>
<protein>
    <submittedName>
        <fullName evidence="1">Uncharacterized protein</fullName>
    </submittedName>
</protein>
<proteinExistence type="predicted"/>
<dbReference type="EMBL" id="BMNE01000010">
    <property type="protein sequence ID" value="GGN96975.1"/>
    <property type="molecule type" value="Genomic_DNA"/>
</dbReference>
<comment type="caution">
    <text evidence="1">The sequence shown here is derived from an EMBL/GenBank/DDBJ whole genome shotgun (WGS) entry which is preliminary data.</text>
</comment>
<organism evidence="1 2">
    <name type="scientific">Nocardia rhizosphaerihabitans</name>
    <dbReference type="NCBI Taxonomy" id="1691570"/>
    <lineage>
        <taxon>Bacteria</taxon>
        <taxon>Bacillati</taxon>
        <taxon>Actinomycetota</taxon>
        <taxon>Actinomycetes</taxon>
        <taxon>Mycobacteriales</taxon>
        <taxon>Nocardiaceae</taxon>
        <taxon>Nocardia</taxon>
    </lineage>
</organism>
<dbReference type="Proteomes" id="UP000658127">
    <property type="component" value="Unassembled WGS sequence"/>
</dbReference>